<dbReference type="OrthoDB" id="2373480at2759"/>
<dbReference type="EMBL" id="FMSP01000008">
    <property type="protein sequence ID" value="SCV71847.1"/>
    <property type="molecule type" value="Genomic_DNA"/>
</dbReference>
<protein>
    <submittedName>
        <fullName evidence="1">BQ2448_4541 protein</fullName>
    </submittedName>
</protein>
<dbReference type="Proteomes" id="UP000198372">
    <property type="component" value="Unassembled WGS sequence"/>
</dbReference>
<proteinExistence type="predicted"/>
<dbReference type="AlphaFoldDB" id="A0A238FF44"/>
<keyword evidence="2" id="KW-1185">Reference proteome</keyword>
<name>A0A238FF44_9BASI</name>
<gene>
    <name evidence="1" type="ORF">BQ2448_4541</name>
</gene>
<reference evidence="2" key="1">
    <citation type="submission" date="2016-09" db="EMBL/GenBank/DDBJ databases">
        <authorList>
            <person name="Jeantristanb JTB J.-T."/>
            <person name="Ricardo R."/>
        </authorList>
    </citation>
    <scope>NUCLEOTIDE SEQUENCE [LARGE SCALE GENOMIC DNA]</scope>
</reference>
<evidence type="ECO:0000313" key="1">
    <source>
        <dbReference type="EMBL" id="SCV71847.1"/>
    </source>
</evidence>
<sequence length="234" mass="26002">MGFLDSKHKCGSSRPIFYPSLSLTVVHPRSEIPFPEAVTFQDDRIGFVYRSLEITSQSTLGHGGSSTIQLLFRTTAALGASITTVTTIVQTNHERYMDALVALNPSEATAASQYLPSYCLLYAKPAKPMKKEGPHPFCQQELSKSILGSHPHETPTKSSLFICHSVVHGQGSYDTAFTLAQTWCKNGTKVSFRKSWPGPRRYEVDLLRWGDYISGRVLSCLRAANPLMQRRFVS</sequence>
<organism evidence="1 2">
    <name type="scientific">Microbotryum intermedium</name>
    <dbReference type="NCBI Taxonomy" id="269621"/>
    <lineage>
        <taxon>Eukaryota</taxon>
        <taxon>Fungi</taxon>
        <taxon>Dikarya</taxon>
        <taxon>Basidiomycota</taxon>
        <taxon>Pucciniomycotina</taxon>
        <taxon>Microbotryomycetes</taxon>
        <taxon>Microbotryales</taxon>
        <taxon>Microbotryaceae</taxon>
        <taxon>Microbotryum</taxon>
    </lineage>
</organism>
<evidence type="ECO:0000313" key="2">
    <source>
        <dbReference type="Proteomes" id="UP000198372"/>
    </source>
</evidence>
<accession>A0A238FF44</accession>